<dbReference type="Gene3D" id="3.40.50.300">
    <property type="entry name" value="P-loop containing nucleotide triphosphate hydrolases"/>
    <property type="match status" value="1"/>
</dbReference>
<protein>
    <submittedName>
        <fullName evidence="5">ATPase, T2SS/T4P/T4SS family</fullName>
    </submittedName>
    <submittedName>
        <fullName evidence="6">GspE family protein</fullName>
    </submittedName>
</protein>
<evidence type="ECO:0000313" key="7">
    <source>
        <dbReference type="Proteomes" id="UP000216001"/>
    </source>
</evidence>
<evidence type="ECO:0000256" key="3">
    <source>
        <dbReference type="ARBA" id="ARBA00022840"/>
    </source>
</evidence>
<comment type="caution">
    <text evidence="6">The sequence shown here is derived from an EMBL/GenBank/DDBJ whole genome shotgun (WGS) entry which is preliminary data.</text>
</comment>
<dbReference type="RefSeq" id="WP_004262001.1">
    <property type="nucleotide sequence ID" value="NZ_AP022371.1"/>
</dbReference>
<accession>A0A264VV12</accession>
<evidence type="ECO:0000313" key="6">
    <source>
        <dbReference type="EMBL" id="OZS75174.1"/>
    </source>
</evidence>
<dbReference type="InterPro" id="IPR027417">
    <property type="entry name" value="P-loop_NTPase"/>
</dbReference>
<dbReference type="PANTHER" id="PTHR30258:SF2">
    <property type="entry name" value="COMG OPERON PROTEIN 1"/>
    <property type="match status" value="1"/>
</dbReference>
<evidence type="ECO:0000256" key="1">
    <source>
        <dbReference type="ARBA" id="ARBA00006611"/>
    </source>
</evidence>
<dbReference type="AlphaFoldDB" id="A0A264VV12"/>
<proteinExistence type="inferred from homology"/>
<keyword evidence="3" id="KW-0067">ATP-binding</keyword>
<evidence type="ECO:0000256" key="2">
    <source>
        <dbReference type="ARBA" id="ARBA00022741"/>
    </source>
</evidence>
<dbReference type="GO" id="GO:0016887">
    <property type="term" value="F:ATP hydrolysis activity"/>
    <property type="evidence" value="ECO:0007669"/>
    <property type="project" value="TreeGrafter"/>
</dbReference>
<dbReference type="PANTHER" id="PTHR30258">
    <property type="entry name" value="TYPE II SECRETION SYSTEM PROTEIN GSPE-RELATED"/>
    <property type="match status" value="1"/>
</dbReference>
<dbReference type="SUPFAM" id="SSF52540">
    <property type="entry name" value="P-loop containing nucleoside triphosphate hydrolases"/>
    <property type="match status" value="1"/>
</dbReference>
<dbReference type="GO" id="GO:0005524">
    <property type="term" value="F:ATP binding"/>
    <property type="evidence" value="ECO:0007669"/>
    <property type="project" value="UniProtKB-KW"/>
</dbReference>
<dbReference type="Proteomes" id="UP000216001">
    <property type="component" value="Unassembled WGS sequence"/>
</dbReference>
<evidence type="ECO:0000259" key="4">
    <source>
        <dbReference type="PROSITE" id="PS00662"/>
    </source>
</evidence>
<feature type="domain" description="Bacterial type II secretion system protein E" evidence="4">
    <location>
        <begin position="298"/>
        <end position="312"/>
    </location>
</feature>
<gene>
    <name evidence="6" type="ORF">CHI95_08480</name>
    <name evidence="5" type="ORF">OGX73_12525</name>
</gene>
<comment type="similarity">
    <text evidence="1">Belongs to the GSP E family.</text>
</comment>
<dbReference type="PROSITE" id="PS00662">
    <property type="entry name" value="T2SP_E"/>
    <property type="match status" value="1"/>
</dbReference>
<dbReference type="EMBL" id="NOWC01000007">
    <property type="protein sequence ID" value="OZS75174.1"/>
    <property type="molecule type" value="Genomic_DNA"/>
</dbReference>
<evidence type="ECO:0000313" key="5">
    <source>
        <dbReference type="EMBL" id="MDI9093442.1"/>
    </source>
</evidence>
<dbReference type="InterPro" id="IPR001482">
    <property type="entry name" value="T2SS/T4SS_dom"/>
</dbReference>
<dbReference type="EMBL" id="JAOWIN010000009">
    <property type="protein sequence ID" value="MDI9093442.1"/>
    <property type="molecule type" value="Genomic_DNA"/>
</dbReference>
<dbReference type="STRING" id="587.RB151_030300"/>
<sequence length="466" mass="53247">MNMTKNEQFIYKELKSICDRNYIIIIDYNQKRLSIAVVKKPDDNLIATLKFIASVPVCYDIWPKEKIDHYFNNTIHEIKEEESSYQSPEPELLRTSSPAISFVEELLKTAVHKRSSDIHLEPTKQGLKIRLRVDGKLYFIPSPPYEINSEIIARIKILAKMNIAEKRLPQDGQMSWYFDGQNYSIRLSSIPTIHGEKLVLRILNTQLKYSLEHIGMCSSLLELLKEYLNRPQGLILVTGPTGSGKTVTLYSYLEYLNQSSRNITTIEDPIEIPLQGINQTQVNEKYKLNFSSILRALLRQDPDVIMIGEIRDEETAKIATRAAQTGHLVLSTLHTNCTFSAIERMNQLGVENSQLKSCLKMVIAQRLVRKLCPHCKEKTPKKTKLHNNCVINEWSSKGCELCFSGFMGRTAVYEYIDQSNISEILTKNTLENQSNFVNLFNAGIELVEMSETTLQEIYSIIGNGVN</sequence>
<reference evidence="6 7" key="1">
    <citation type="submission" date="2017-07" db="EMBL/GenBank/DDBJ databases">
        <title>blaIMP-27 on transferable plasmids in Proteus mirabilis and Providencia rettgeri.</title>
        <authorList>
            <person name="Potter R."/>
        </authorList>
    </citation>
    <scope>NUCLEOTIDE SEQUENCE [LARGE SCALE GENOMIC DNA]</scope>
    <source>
        <strain evidence="6 7">PR1</strain>
    </source>
</reference>
<name>A0A264VV12_PRORE</name>
<dbReference type="Proteomes" id="UP001159001">
    <property type="component" value="Unassembled WGS sequence"/>
</dbReference>
<dbReference type="GO" id="GO:0005886">
    <property type="term" value="C:plasma membrane"/>
    <property type="evidence" value="ECO:0007669"/>
    <property type="project" value="TreeGrafter"/>
</dbReference>
<dbReference type="Pfam" id="PF00437">
    <property type="entry name" value="T2SSE"/>
    <property type="match status" value="1"/>
</dbReference>
<organism evidence="6 7">
    <name type="scientific">Providencia rettgeri</name>
    <dbReference type="NCBI Taxonomy" id="587"/>
    <lineage>
        <taxon>Bacteria</taxon>
        <taxon>Pseudomonadati</taxon>
        <taxon>Pseudomonadota</taxon>
        <taxon>Gammaproteobacteria</taxon>
        <taxon>Enterobacterales</taxon>
        <taxon>Morganellaceae</taxon>
        <taxon>Providencia</taxon>
    </lineage>
</organism>
<dbReference type="CDD" id="cd01129">
    <property type="entry name" value="PulE-GspE-like"/>
    <property type="match status" value="1"/>
</dbReference>
<dbReference type="Gene3D" id="3.30.450.90">
    <property type="match status" value="1"/>
</dbReference>
<keyword evidence="2" id="KW-0547">Nucleotide-binding</keyword>
<reference evidence="5" key="2">
    <citation type="submission" date="2022-10" db="EMBL/GenBank/DDBJ databases">
        <title>Bacterial isolates recovered from the One Health project in Brazil.</title>
        <authorList>
            <person name="Valiatti T.B."/>
            <person name="Santos F."/>
            <person name="Cayo R."/>
            <person name="Gales A.C."/>
        </authorList>
    </citation>
    <scope>NUCLEOTIDE SEQUENCE</scope>
    <source>
        <strain evidence="5">PVR188</strain>
    </source>
</reference>